<evidence type="ECO:0000259" key="5">
    <source>
        <dbReference type="Pfam" id="PF24827"/>
    </source>
</evidence>
<dbReference type="Pfam" id="PF24827">
    <property type="entry name" value="AstE_AspA_cat"/>
    <property type="match status" value="1"/>
</dbReference>
<dbReference type="PANTHER" id="PTHR37326">
    <property type="entry name" value="BLL3975 PROTEIN"/>
    <property type="match status" value="1"/>
</dbReference>
<dbReference type="AlphaFoldDB" id="E8LC57"/>
<dbReference type="Proteomes" id="UP000004923">
    <property type="component" value="Unassembled WGS sequence"/>
</dbReference>
<gene>
    <name evidence="6" type="ORF">HMPREF9443_00423</name>
</gene>
<dbReference type="SUPFAM" id="SSF53187">
    <property type="entry name" value="Zn-dependent exopeptidases"/>
    <property type="match status" value="1"/>
</dbReference>
<dbReference type="GO" id="GO:0046872">
    <property type="term" value="F:metal ion binding"/>
    <property type="evidence" value="ECO:0007669"/>
    <property type="project" value="UniProtKB-KW"/>
</dbReference>
<name>E8LC57_9FIRM</name>
<dbReference type="HOGENOM" id="CLU_035605_0_0_9"/>
<evidence type="ECO:0000256" key="3">
    <source>
        <dbReference type="ARBA" id="ARBA00022801"/>
    </source>
</evidence>
<keyword evidence="7" id="KW-1185">Reference proteome</keyword>
<keyword evidence="3" id="KW-0378">Hydrolase</keyword>
<comment type="cofactor">
    <cofactor evidence="1">
        <name>Zn(2+)</name>
        <dbReference type="ChEBI" id="CHEBI:29105"/>
    </cofactor>
</comment>
<protein>
    <submittedName>
        <fullName evidence="6">Succinylglutamate desuccinylase/aspartoacylase family protein</fullName>
    </submittedName>
</protein>
<dbReference type="eggNOG" id="COG3608">
    <property type="taxonomic scope" value="Bacteria"/>
</dbReference>
<dbReference type="InterPro" id="IPR043795">
    <property type="entry name" value="N-alpha-Ac-DABA-like"/>
</dbReference>
<dbReference type="GO" id="GO:0016811">
    <property type="term" value="F:hydrolase activity, acting on carbon-nitrogen (but not peptide) bonds, in linear amides"/>
    <property type="evidence" value="ECO:0007669"/>
    <property type="project" value="InterPro"/>
</dbReference>
<reference evidence="6 7" key="1">
    <citation type="submission" date="2011-01" db="EMBL/GenBank/DDBJ databases">
        <authorList>
            <person name="Weinstock G."/>
            <person name="Sodergren E."/>
            <person name="Clifton S."/>
            <person name="Fulton L."/>
            <person name="Fulton B."/>
            <person name="Courtney L."/>
            <person name="Fronick C."/>
            <person name="Harrison M."/>
            <person name="Strong C."/>
            <person name="Farmer C."/>
            <person name="Delahaunty K."/>
            <person name="Markovic C."/>
            <person name="Hall O."/>
            <person name="Minx P."/>
            <person name="Tomlinson C."/>
            <person name="Mitreva M."/>
            <person name="Hou S."/>
            <person name="Chen J."/>
            <person name="Wollam A."/>
            <person name="Pepin K.H."/>
            <person name="Johnson M."/>
            <person name="Bhonagiri V."/>
            <person name="Zhang X."/>
            <person name="Suruliraj S."/>
            <person name="Warren W."/>
            <person name="Chinwalla A."/>
            <person name="Mardis E.R."/>
            <person name="Wilson R.K."/>
        </authorList>
    </citation>
    <scope>NUCLEOTIDE SEQUENCE [LARGE SCALE GENOMIC DNA]</scope>
    <source>
        <strain evidence="6 7">YIT 12067</strain>
    </source>
</reference>
<dbReference type="PANTHER" id="PTHR37326:SF1">
    <property type="entry name" value="BLL3975 PROTEIN"/>
    <property type="match status" value="1"/>
</dbReference>
<feature type="domain" description="Succinylglutamate desuccinylase/Aspartoacylase catalytic" evidence="5">
    <location>
        <begin position="41"/>
        <end position="226"/>
    </location>
</feature>
<dbReference type="Gene3D" id="3.40.630.10">
    <property type="entry name" value="Zn peptidases"/>
    <property type="match status" value="1"/>
</dbReference>
<dbReference type="InterPro" id="IPR053138">
    <property type="entry name" value="N-alpha-Ac-DABA_deacetylase"/>
</dbReference>
<evidence type="ECO:0000256" key="2">
    <source>
        <dbReference type="ARBA" id="ARBA00022723"/>
    </source>
</evidence>
<dbReference type="GO" id="GO:0016788">
    <property type="term" value="F:hydrolase activity, acting on ester bonds"/>
    <property type="evidence" value="ECO:0007669"/>
    <property type="project" value="InterPro"/>
</dbReference>
<evidence type="ECO:0000256" key="4">
    <source>
        <dbReference type="ARBA" id="ARBA00022833"/>
    </source>
</evidence>
<dbReference type="PIRSF" id="PIRSF039012">
    <property type="entry name" value="ASP"/>
    <property type="match status" value="1"/>
</dbReference>
<keyword evidence="2" id="KW-0479">Metal-binding</keyword>
<organism evidence="6 7">
    <name type="scientific">Phascolarctobacterium succinatutens YIT 12067</name>
    <dbReference type="NCBI Taxonomy" id="626939"/>
    <lineage>
        <taxon>Bacteria</taxon>
        <taxon>Bacillati</taxon>
        <taxon>Bacillota</taxon>
        <taxon>Negativicutes</taxon>
        <taxon>Acidaminococcales</taxon>
        <taxon>Acidaminococcaceae</taxon>
        <taxon>Phascolarctobacterium</taxon>
    </lineage>
</organism>
<evidence type="ECO:0000256" key="1">
    <source>
        <dbReference type="ARBA" id="ARBA00001947"/>
    </source>
</evidence>
<accession>E8LC57</accession>
<proteinExistence type="predicted"/>
<dbReference type="OrthoDB" id="9782876at2"/>
<dbReference type="CDD" id="cd06254">
    <property type="entry name" value="M14_ASTE_ASPA-like"/>
    <property type="match status" value="1"/>
</dbReference>
<sequence length="325" mass="35954">MSDTLKVCGLTIERGTKLRTYLPVPDTNVKIPLTIINGDQDGPTLLITAGIHGGEYPGIAAAMELGRDIEPEHVAAGCLIMMHPVNIQGFWARREMIVPEDGKNLNRVFPGDPMGTLADKTAYLISNNFFSIADFYVDMHSGDIHESLHPYVYYPGQPTPEVEKKSRSVARVLDMEYMVRSLATGGAYNYAASTGLPSILIERGGAGLCLHEDIEAYKDDIRNILRKLKMFSLPVKPRHHSPRDVENLIYLEALETGCWLHHIHSGDFVEEGQVLGRITDVFGNTLTTYYAEQTGVILYVCPALASPKGTILVAYGTIKEFDDEE</sequence>
<dbReference type="RefSeq" id="WP_009144814.1">
    <property type="nucleotide sequence ID" value="NZ_GL830857.1"/>
</dbReference>
<evidence type="ECO:0000313" key="6">
    <source>
        <dbReference type="EMBL" id="EFY05561.1"/>
    </source>
</evidence>
<dbReference type="EMBL" id="AEVN01000015">
    <property type="protein sequence ID" value="EFY05561.1"/>
    <property type="molecule type" value="Genomic_DNA"/>
</dbReference>
<comment type="caution">
    <text evidence="6">The sequence shown here is derived from an EMBL/GenBank/DDBJ whole genome shotgun (WGS) entry which is preliminary data.</text>
</comment>
<dbReference type="InterPro" id="IPR055438">
    <property type="entry name" value="AstE_AspA_cat"/>
</dbReference>
<keyword evidence="4" id="KW-0862">Zinc</keyword>
<evidence type="ECO:0000313" key="7">
    <source>
        <dbReference type="Proteomes" id="UP000004923"/>
    </source>
</evidence>